<dbReference type="InterPro" id="IPR000914">
    <property type="entry name" value="SBP_5_dom"/>
</dbReference>
<name>D3PW26_STANL</name>
<dbReference type="STRING" id="446470.Snas_5516"/>
<dbReference type="CDD" id="cd00995">
    <property type="entry name" value="PBP2_NikA_DppA_OppA_like"/>
    <property type="match status" value="1"/>
</dbReference>
<protein>
    <submittedName>
        <fullName evidence="2">Extracellular solute-binding protein family 5</fullName>
    </submittedName>
</protein>
<dbReference type="Gene3D" id="3.10.105.10">
    <property type="entry name" value="Dipeptide-binding Protein, Domain 3"/>
    <property type="match status" value="1"/>
</dbReference>
<dbReference type="HOGENOM" id="CLU_017028_0_3_11"/>
<gene>
    <name evidence="2" type="ordered locus">Snas_5516</name>
</gene>
<dbReference type="Gene3D" id="3.90.76.10">
    <property type="entry name" value="Dipeptide-binding Protein, Domain 1"/>
    <property type="match status" value="1"/>
</dbReference>
<evidence type="ECO:0000259" key="1">
    <source>
        <dbReference type="Pfam" id="PF00496"/>
    </source>
</evidence>
<dbReference type="KEGG" id="sna:Snas_5516"/>
<dbReference type="GO" id="GO:0015833">
    <property type="term" value="P:peptide transport"/>
    <property type="evidence" value="ECO:0007669"/>
    <property type="project" value="TreeGrafter"/>
</dbReference>
<dbReference type="RefSeq" id="WP_013020718.1">
    <property type="nucleotide sequence ID" value="NC_013947.1"/>
</dbReference>
<dbReference type="Gene3D" id="3.40.190.10">
    <property type="entry name" value="Periplasmic binding protein-like II"/>
    <property type="match status" value="1"/>
</dbReference>
<dbReference type="PANTHER" id="PTHR30290">
    <property type="entry name" value="PERIPLASMIC BINDING COMPONENT OF ABC TRANSPORTER"/>
    <property type="match status" value="1"/>
</dbReference>
<dbReference type="GO" id="GO:0042597">
    <property type="term" value="C:periplasmic space"/>
    <property type="evidence" value="ECO:0007669"/>
    <property type="project" value="UniProtKB-ARBA"/>
</dbReference>
<dbReference type="Proteomes" id="UP000000844">
    <property type="component" value="Chromosome"/>
</dbReference>
<dbReference type="PANTHER" id="PTHR30290:SF83">
    <property type="entry name" value="ABC TRANSPORTER SUBSTRATE-BINDING PROTEIN"/>
    <property type="match status" value="1"/>
</dbReference>
<organism evidence="2 3">
    <name type="scientific">Stackebrandtia nassauensis (strain DSM 44728 / CIP 108903 / NRRL B-16338 / NBRC 102104 / LLR-40K-21)</name>
    <dbReference type="NCBI Taxonomy" id="446470"/>
    <lineage>
        <taxon>Bacteria</taxon>
        <taxon>Bacillati</taxon>
        <taxon>Actinomycetota</taxon>
        <taxon>Actinomycetes</taxon>
        <taxon>Glycomycetales</taxon>
        <taxon>Glycomycetaceae</taxon>
        <taxon>Stackebrandtia</taxon>
    </lineage>
</organism>
<evidence type="ECO:0000313" key="3">
    <source>
        <dbReference type="Proteomes" id="UP000000844"/>
    </source>
</evidence>
<dbReference type="EMBL" id="CP001778">
    <property type="protein sequence ID" value="ADD45147.1"/>
    <property type="molecule type" value="Genomic_DNA"/>
</dbReference>
<dbReference type="PROSITE" id="PS51257">
    <property type="entry name" value="PROKAR_LIPOPROTEIN"/>
    <property type="match status" value="1"/>
</dbReference>
<dbReference type="Pfam" id="PF00496">
    <property type="entry name" value="SBP_bac_5"/>
    <property type="match status" value="1"/>
</dbReference>
<evidence type="ECO:0000313" key="2">
    <source>
        <dbReference type="EMBL" id="ADD45147.1"/>
    </source>
</evidence>
<dbReference type="eggNOG" id="COG4166">
    <property type="taxonomic scope" value="Bacteria"/>
</dbReference>
<dbReference type="InterPro" id="IPR030678">
    <property type="entry name" value="Peptide/Ni-bd"/>
</dbReference>
<dbReference type="InterPro" id="IPR039424">
    <property type="entry name" value="SBP_5"/>
</dbReference>
<keyword evidence="3" id="KW-1185">Reference proteome</keyword>
<dbReference type="AlphaFoldDB" id="D3PW26"/>
<dbReference type="GO" id="GO:0043190">
    <property type="term" value="C:ATP-binding cassette (ABC) transporter complex"/>
    <property type="evidence" value="ECO:0007669"/>
    <property type="project" value="InterPro"/>
</dbReference>
<dbReference type="SUPFAM" id="SSF53850">
    <property type="entry name" value="Periplasmic binding protein-like II"/>
    <property type="match status" value="1"/>
</dbReference>
<dbReference type="PIRSF" id="PIRSF002741">
    <property type="entry name" value="MppA"/>
    <property type="match status" value="1"/>
</dbReference>
<sequence>MRKSRVIAAATALVVAGLGLTACSSGGGGSAESGELRLGIDEPKSLIPANTTESEGAAVLERLYVGLYTYNPDGSLKPVIAESEPQSKDSKTWTIKIQEGWEFQNGEKITADTFVKSWNFAAYGANANTGAGFFSKIAGFEDVQGEKPKSKEMSGLKAKDDTTLEVTLTNEFVGFPVTLGYQVFAPVADACLEDIKACNDKPIGNGPYEMDGKWKHKESITVKQWKAFKGEKPNIKKTFFKIYTGDSTAYPDFEAGKIDISGIPSEKYEEAKQEYGDDIIQEKTANTWGMAFPSNDKNYKDPDVRKAFSMAIDRDAYIKGTFQGRYETANSWTPPIIPGYKADTCGDTCVFNKKEAKKLLDSTDFPQDEKVVLWTTPGPGEDYTKKLGDMIKDNLGLEYELESLEWADFLQKRTDHEITGPYLSGWVPDYPLNEDYLAPLYGNGPENNFGYYNKDFEAALQAGDTAKDLDAAELKYQEAEEMLADDPPLAPIWIESTATLLGDRVDTKTYKRNPILGGFDIYKLKLTE</sequence>
<proteinExistence type="predicted"/>
<feature type="domain" description="Solute-binding protein family 5" evidence="1">
    <location>
        <begin position="76"/>
        <end position="447"/>
    </location>
</feature>
<accession>D3PW26</accession>
<dbReference type="GO" id="GO:1904680">
    <property type="term" value="F:peptide transmembrane transporter activity"/>
    <property type="evidence" value="ECO:0007669"/>
    <property type="project" value="TreeGrafter"/>
</dbReference>
<reference evidence="2 3" key="1">
    <citation type="journal article" date="2009" name="Stand. Genomic Sci.">
        <title>Complete genome sequence of Stackebrandtia nassauensis type strain (LLR-40K-21).</title>
        <authorList>
            <person name="Munk C."/>
            <person name="Lapidus A."/>
            <person name="Copeland A."/>
            <person name="Jando M."/>
            <person name="Mayilraj S."/>
            <person name="Glavina Del Rio T."/>
            <person name="Nolan M."/>
            <person name="Chen F."/>
            <person name="Lucas S."/>
            <person name="Tice H."/>
            <person name="Cheng J.F."/>
            <person name="Han C."/>
            <person name="Detter J.C."/>
            <person name="Bruce D."/>
            <person name="Goodwin L."/>
            <person name="Chain P."/>
            <person name="Pitluck S."/>
            <person name="Goker M."/>
            <person name="Ovchinikova G."/>
            <person name="Pati A."/>
            <person name="Ivanova N."/>
            <person name="Mavromatis K."/>
            <person name="Chen A."/>
            <person name="Palaniappan K."/>
            <person name="Land M."/>
            <person name="Hauser L."/>
            <person name="Chang Y.J."/>
            <person name="Jeffries C.D."/>
            <person name="Bristow J."/>
            <person name="Eisen J.A."/>
            <person name="Markowitz V."/>
            <person name="Hugenholtz P."/>
            <person name="Kyrpides N.C."/>
            <person name="Klenk H.P."/>
        </authorList>
    </citation>
    <scope>NUCLEOTIDE SEQUENCE [LARGE SCALE GENOMIC DNA]</scope>
    <source>
        <strain evidence="3">DSM 44728 / CIP 108903 / NRRL B-16338 / NBRC 102104 / LLR-40K-21</strain>
    </source>
</reference>